<keyword evidence="1 4" id="KW-0312">Gluconeogenesis</keyword>
<evidence type="ECO:0000256" key="2">
    <source>
        <dbReference type="ARBA" id="ARBA00023152"/>
    </source>
</evidence>
<dbReference type="GO" id="GO:0006096">
    <property type="term" value="P:glycolytic process"/>
    <property type="evidence" value="ECO:0007669"/>
    <property type="project" value="UniProtKB-UniPathway"/>
</dbReference>
<comment type="similarity">
    <text evidence="4">Belongs to the GPI family.</text>
</comment>
<dbReference type="InterPro" id="IPR035476">
    <property type="entry name" value="SIS_PGI_1"/>
</dbReference>
<dbReference type="PANTHER" id="PTHR11469">
    <property type="entry name" value="GLUCOSE-6-PHOSPHATE ISOMERASE"/>
    <property type="match status" value="1"/>
</dbReference>
<dbReference type="Proteomes" id="UP000605201">
    <property type="component" value="Unassembled WGS sequence"/>
</dbReference>
<comment type="catalytic activity">
    <reaction evidence="4">
        <text>alpha-D-glucose 6-phosphate = beta-D-fructose 6-phosphate</text>
        <dbReference type="Rhea" id="RHEA:11816"/>
        <dbReference type="ChEBI" id="CHEBI:57634"/>
        <dbReference type="ChEBI" id="CHEBI:58225"/>
        <dbReference type="EC" id="5.3.1.9"/>
    </reaction>
</comment>
<dbReference type="CDD" id="cd05015">
    <property type="entry name" value="SIS_PGI_1"/>
    <property type="match status" value="1"/>
</dbReference>
<dbReference type="GO" id="GO:0051156">
    <property type="term" value="P:glucose 6-phosphate metabolic process"/>
    <property type="evidence" value="ECO:0007669"/>
    <property type="project" value="TreeGrafter"/>
</dbReference>
<name>A0A8J6TRJ6_9BACT</name>
<dbReference type="GO" id="GO:0006094">
    <property type="term" value="P:gluconeogenesis"/>
    <property type="evidence" value="ECO:0007669"/>
    <property type="project" value="UniProtKB-KW"/>
</dbReference>
<dbReference type="UniPathway" id="UPA00109">
    <property type="reaction ID" value="UER00181"/>
</dbReference>
<comment type="pathway">
    <text evidence="4">Carbohydrate degradation; glycolysis; D-glyceraldehyde 3-phosphate and glycerone phosphate from D-glucose: step 2/4.</text>
</comment>
<dbReference type="EMBL" id="JACNIG010000377">
    <property type="protein sequence ID" value="MBC8434063.1"/>
    <property type="molecule type" value="Genomic_DNA"/>
</dbReference>
<dbReference type="Gene3D" id="3.40.50.10490">
    <property type="entry name" value="Glucose-6-phosphate isomerase like protein, domain 1"/>
    <property type="match status" value="3"/>
</dbReference>
<comment type="caution">
    <text evidence="5">The sequence shown here is derived from an EMBL/GenBank/DDBJ whole genome shotgun (WGS) entry which is preliminary data.</text>
</comment>
<evidence type="ECO:0000256" key="4">
    <source>
        <dbReference type="RuleBase" id="RU000612"/>
    </source>
</evidence>
<dbReference type="SUPFAM" id="SSF53697">
    <property type="entry name" value="SIS domain"/>
    <property type="match status" value="1"/>
</dbReference>
<keyword evidence="3 4" id="KW-0413">Isomerase</keyword>
<protein>
    <recommendedName>
        <fullName evidence="4">Glucose-6-phosphate isomerase</fullName>
        <ecNumber evidence="4">5.3.1.9</ecNumber>
    </recommendedName>
</protein>
<dbReference type="InterPro" id="IPR001672">
    <property type="entry name" value="G6P_Isomerase"/>
</dbReference>
<dbReference type="GO" id="GO:0005829">
    <property type="term" value="C:cytosol"/>
    <property type="evidence" value="ECO:0007669"/>
    <property type="project" value="TreeGrafter"/>
</dbReference>
<gene>
    <name evidence="5" type="ORF">H8D96_19305</name>
</gene>
<dbReference type="GO" id="GO:0048029">
    <property type="term" value="F:monosaccharide binding"/>
    <property type="evidence" value="ECO:0007669"/>
    <property type="project" value="TreeGrafter"/>
</dbReference>
<dbReference type="Pfam" id="PF00342">
    <property type="entry name" value="PGI"/>
    <property type="match status" value="1"/>
</dbReference>
<evidence type="ECO:0000256" key="1">
    <source>
        <dbReference type="ARBA" id="ARBA00022432"/>
    </source>
</evidence>
<reference evidence="5 6" key="1">
    <citation type="submission" date="2020-08" db="EMBL/GenBank/DDBJ databases">
        <title>Bridging the membrane lipid divide: bacteria of the FCB group superphylum have the potential to synthesize archaeal ether lipids.</title>
        <authorList>
            <person name="Villanueva L."/>
            <person name="Von Meijenfeldt F.A.B."/>
            <person name="Westbye A.B."/>
            <person name="Yadav S."/>
            <person name="Hopmans E.C."/>
            <person name="Dutilh B.E."/>
            <person name="Sinninghe Damste J.S."/>
        </authorList>
    </citation>
    <scope>NUCLEOTIDE SEQUENCE [LARGE SCALE GENOMIC DNA]</scope>
    <source>
        <strain evidence="5">NIOZ-UU17</strain>
    </source>
</reference>
<dbReference type="GO" id="GO:0097367">
    <property type="term" value="F:carbohydrate derivative binding"/>
    <property type="evidence" value="ECO:0007669"/>
    <property type="project" value="InterPro"/>
</dbReference>
<dbReference type="EC" id="5.3.1.9" evidence="4"/>
<keyword evidence="2 4" id="KW-0324">Glycolysis</keyword>
<evidence type="ECO:0000313" key="6">
    <source>
        <dbReference type="Proteomes" id="UP000605201"/>
    </source>
</evidence>
<dbReference type="PANTHER" id="PTHR11469:SF1">
    <property type="entry name" value="GLUCOSE-6-PHOSPHATE ISOMERASE"/>
    <property type="match status" value="1"/>
</dbReference>
<evidence type="ECO:0000256" key="3">
    <source>
        <dbReference type="ARBA" id="ARBA00023235"/>
    </source>
</evidence>
<organism evidence="5 6">
    <name type="scientific">Candidatus Desulfatibia vada</name>
    <dbReference type="NCBI Taxonomy" id="2841696"/>
    <lineage>
        <taxon>Bacteria</taxon>
        <taxon>Pseudomonadati</taxon>
        <taxon>Thermodesulfobacteriota</taxon>
        <taxon>Desulfobacteria</taxon>
        <taxon>Desulfobacterales</taxon>
        <taxon>Desulfobacterales incertae sedis</taxon>
        <taxon>Candidatus Desulfatibia</taxon>
    </lineage>
</organism>
<sequence>MSCSCSLGKFQADVDHALQQIKENNILSRIWSHDHTVWKDDPAEISNRLGWLHSPEKMADAVDQITAFVEEVRSAGYTHALLLGMGGSSLAPEVLRCTFGVKKGYLDLAVLDSTDPGAVLEKMEKLDVSKTLYIVSTKSGGTVETASFMKFFYNEVLKRVGADKAGEHFIAITDPGSGLESTAKELKFKKVFLNDPNIGGRYSALSYFGLVPAALIGMDLALMLERAALMAQNTANCNGTARTDNSAALLGAAMGELAIAGRDKVTLIISPPVSYFGAWVEQLIAESTGKEGKGILPVSGETVSSPDKYGHDRLFIYLRLNGDDTYDASVQALRDDGRPVIRLDLRDQYDLCGEFFRWEMAAVIAGMCLGINPFDQPDVESAKVLAREMVAAYQMDGKLPRLTPDFQSEGISVYSDLTANSIAEVFFKFLSLAQPGEDEAAGRSYVAVQAYIMPHPETDAALKKLQTKIQQHYRLAVTVGYGPRFLHSTGQLHKGDGGNGLFIQLTADLKKDLPIPDQAGGSTSSISFGVLKNAQARGDRQALLDAGRQVIRFHLGSDIAGGLKKLGAVF</sequence>
<evidence type="ECO:0000313" key="5">
    <source>
        <dbReference type="EMBL" id="MBC8434063.1"/>
    </source>
</evidence>
<dbReference type="PROSITE" id="PS51463">
    <property type="entry name" value="P_GLUCOSE_ISOMERASE_3"/>
    <property type="match status" value="1"/>
</dbReference>
<proteinExistence type="inferred from homology"/>
<dbReference type="PRINTS" id="PR00662">
    <property type="entry name" value="G6PISOMERASE"/>
</dbReference>
<dbReference type="InterPro" id="IPR046348">
    <property type="entry name" value="SIS_dom_sf"/>
</dbReference>
<accession>A0A8J6TRJ6</accession>
<dbReference type="AlphaFoldDB" id="A0A8J6TRJ6"/>
<dbReference type="GO" id="GO:0004347">
    <property type="term" value="F:glucose-6-phosphate isomerase activity"/>
    <property type="evidence" value="ECO:0007669"/>
    <property type="project" value="UniProtKB-EC"/>
</dbReference>